<dbReference type="EMBL" id="JAGGNH010000001">
    <property type="protein sequence ID" value="KAJ0986531.1"/>
    <property type="molecule type" value="Genomic_DNA"/>
</dbReference>
<feature type="region of interest" description="Disordered" evidence="1">
    <location>
        <begin position="1"/>
        <end position="24"/>
    </location>
</feature>
<dbReference type="Proteomes" id="UP001085076">
    <property type="component" value="Miscellaneous, Linkage group lg01"/>
</dbReference>
<organism evidence="2 3">
    <name type="scientific">Dioscorea zingiberensis</name>
    <dbReference type="NCBI Taxonomy" id="325984"/>
    <lineage>
        <taxon>Eukaryota</taxon>
        <taxon>Viridiplantae</taxon>
        <taxon>Streptophyta</taxon>
        <taxon>Embryophyta</taxon>
        <taxon>Tracheophyta</taxon>
        <taxon>Spermatophyta</taxon>
        <taxon>Magnoliopsida</taxon>
        <taxon>Liliopsida</taxon>
        <taxon>Dioscoreales</taxon>
        <taxon>Dioscoreaceae</taxon>
        <taxon>Dioscorea</taxon>
    </lineage>
</organism>
<evidence type="ECO:0000256" key="1">
    <source>
        <dbReference type="SAM" id="MobiDB-lite"/>
    </source>
</evidence>
<reference evidence="2" key="2">
    <citation type="journal article" date="2022" name="Hortic Res">
        <title>The genome of Dioscorea zingiberensis sheds light on the biosynthesis, origin and evolution of the medicinally important diosgenin saponins.</title>
        <authorList>
            <person name="Li Y."/>
            <person name="Tan C."/>
            <person name="Li Z."/>
            <person name="Guo J."/>
            <person name="Li S."/>
            <person name="Chen X."/>
            <person name="Wang C."/>
            <person name="Dai X."/>
            <person name="Yang H."/>
            <person name="Song W."/>
            <person name="Hou L."/>
            <person name="Xu J."/>
            <person name="Tong Z."/>
            <person name="Xu A."/>
            <person name="Yuan X."/>
            <person name="Wang W."/>
            <person name="Yang Q."/>
            <person name="Chen L."/>
            <person name="Sun Z."/>
            <person name="Wang K."/>
            <person name="Pan B."/>
            <person name="Chen J."/>
            <person name="Bao Y."/>
            <person name="Liu F."/>
            <person name="Qi X."/>
            <person name="Gang D.R."/>
            <person name="Wen J."/>
            <person name="Li J."/>
        </authorList>
    </citation>
    <scope>NUCLEOTIDE SEQUENCE</scope>
    <source>
        <strain evidence="2">Dzin_1.0</strain>
    </source>
</reference>
<protein>
    <submittedName>
        <fullName evidence="2">Uncharacterized protein</fullName>
    </submittedName>
</protein>
<sequence>MVLAAWSRKDGFLRRSSPNPLLQRPRSPKFQYQIKFFTALLSDTHPEAWIFVLPKVQKSRNHPLEINFGPQ</sequence>
<dbReference type="AlphaFoldDB" id="A0A9D5D7H7"/>
<keyword evidence="3" id="KW-1185">Reference proteome</keyword>
<evidence type="ECO:0000313" key="3">
    <source>
        <dbReference type="Proteomes" id="UP001085076"/>
    </source>
</evidence>
<gene>
    <name evidence="2" type="ORF">J5N97_004887</name>
</gene>
<proteinExistence type="predicted"/>
<evidence type="ECO:0000313" key="2">
    <source>
        <dbReference type="EMBL" id="KAJ0986531.1"/>
    </source>
</evidence>
<comment type="caution">
    <text evidence="2">The sequence shown here is derived from an EMBL/GenBank/DDBJ whole genome shotgun (WGS) entry which is preliminary data.</text>
</comment>
<accession>A0A9D5D7H7</accession>
<reference evidence="2" key="1">
    <citation type="submission" date="2021-03" db="EMBL/GenBank/DDBJ databases">
        <authorList>
            <person name="Li Z."/>
            <person name="Yang C."/>
        </authorList>
    </citation>
    <scope>NUCLEOTIDE SEQUENCE</scope>
    <source>
        <strain evidence="2">Dzin_1.0</strain>
        <tissue evidence="2">Leaf</tissue>
    </source>
</reference>
<name>A0A9D5D7H7_9LILI</name>